<evidence type="ECO:0000256" key="2">
    <source>
        <dbReference type="ARBA" id="ARBA00022679"/>
    </source>
</evidence>
<proteinExistence type="predicted"/>
<dbReference type="GO" id="GO:0008713">
    <property type="term" value="F:ADP-heptose-lipopolysaccharide heptosyltransferase activity"/>
    <property type="evidence" value="ECO:0007669"/>
    <property type="project" value="TreeGrafter"/>
</dbReference>
<dbReference type="OrthoDB" id="9760688at2"/>
<dbReference type="Pfam" id="PF01075">
    <property type="entry name" value="Glyco_transf_9"/>
    <property type="match status" value="1"/>
</dbReference>
<evidence type="ECO:0000313" key="4">
    <source>
        <dbReference type="Proteomes" id="UP000187408"/>
    </source>
</evidence>
<keyword evidence="4" id="KW-1185">Reference proteome</keyword>
<dbReference type="RefSeq" id="WP_076712613.1">
    <property type="nucleotide sequence ID" value="NZ_MOEN01000007.1"/>
</dbReference>
<keyword evidence="2 3" id="KW-0808">Transferase</keyword>
<dbReference type="InterPro" id="IPR051199">
    <property type="entry name" value="LPS_LOS_Heptosyltrfase"/>
</dbReference>
<dbReference type="GO" id="GO:0005829">
    <property type="term" value="C:cytosol"/>
    <property type="evidence" value="ECO:0007669"/>
    <property type="project" value="TreeGrafter"/>
</dbReference>
<dbReference type="PANTHER" id="PTHR30160:SF1">
    <property type="entry name" value="LIPOPOLYSACCHARIDE 1,2-N-ACETYLGLUCOSAMINETRANSFERASE-RELATED"/>
    <property type="match status" value="1"/>
</dbReference>
<protein>
    <submittedName>
        <fullName evidence="3">Lipopolysaccharide heptosyltransferase II</fullName>
    </submittedName>
</protein>
<gene>
    <name evidence="3" type="ORF">BLW93_02885</name>
</gene>
<dbReference type="STRING" id="1914305.BLW93_02885"/>
<dbReference type="SUPFAM" id="SSF53756">
    <property type="entry name" value="UDP-Glycosyltransferase/glycogen phosphorylase"/>
    <property type="match status" value="1"/>
</dbReference>
<evidence type="ECO:0000313" key="3">
    <source>
        <dbReference type="EMBL" id="OMH40874.1"/>
    </source>
</evidence>
<keyword evidence="1" id="KW-0328">Glycosyltransferase</keyword>
<dbReference type="InterPro" id="IPR002201">
    <property type="entry name" value="Glyco_trans_9"/>
</dbReference>
<dbReference type="EMBL" id="MOEN01000007">
    <property type="protein sequence ID" value="OMH40874.1"/>
    <property type="molecule type" value="Genomic_DNA"/>
</dbReference>
<organism evidence="3 4">
    <name type="scientific">Desulfurobacterium indicum</name>
    <dbReference type="NCBI Taxonomy" id="1914305"/>
    <lineage>
        <taxon>Bacteria</taxon>
        <taxon>Pseudomonadati</taxon>
        <taxon>Aquificota</taxon>
        <taxon>Aquificia</taxon>
        <taxon>Desulfurobacteriales</taxon>
        <taxon>Desulfurobacteriaceae</taxon>
        <taxon>Desulfurobacterium</taxon>
    </lineage>
</organism>
<dbReference type="PANTHER" id="PTHR30160">
    <property type="entry name" value="TETRAACYLDISACCHARIDE 4'-KINASE-RELATED"/>
    <property type="match status" value="1"/>
</dbReference>
<name>A0A1R1MMF5_9BACT</name>
<sequence>MKRVLIFQTAFIGDLVLVSSLIKSVAKTYGDSKVFLVCKRGYESIYEGFKYLEGVIPYDKKGIRKFASRLKSMNFDAVFSPHRSHRTSTLLFLSRIPQRVGFSNAGFSFLYTKRVTYRQGIHEVERNSELLTAVNPGAEIDIQPELFVSDEEKNHIREKFSLNFPFAVIAPGSVWPTKRWLPEYFASVGRYLMEEKGLVPVIVGSIADVPVAEEVFNRIPFAVNTAGKTSLREFMALIAESNVVITNDSSPTHFASAFRKPVITIFGPTVIDFGFYPLGENARVAEISLPCRPCGIHGGKRCPKKHFRCMRELTPDKVYPLINDVLKNVEI</sequence>
<dbReference type="GO" id="GO:0009244">
    <property type="term" value="P:lipopolysaccharide core region biosynthetic process"/>
    <property type="evidence" value="ECO:0007669"/>
    <property type="project" value="TreeGrafter"/>
</dbReference>
<comment type="caution">
    <text evidence="3">The sequence shown here is derived from an EMBL/GenBank/DDBJ whole genome shotgun (WGS) entry which is preliminary data.</text>
</comment>
<dbReference type="CDD" id="cd03789">
    <property type="entry name" value="GT9_LPS_heptosyltransferase"/>
    <property type="match status" value="1"/>
</dbReference>
<reference evidence="3 4" key="1">
    <citation type="submission" date="2016-10" db="EMBL/GenBank/DDBJ databases">
        <title>Genome sequence of a sulfur-reducing bacterium Desulfurobacterium indicum K6013.</title>
        <authorList>
            <person name="Cao J."/>
            <person name="Shao Z."/>
            <person name="Alain K."/>
            <person name="Jebbar M."/>
        </authorList>
    </citation>
    <scope>NUCLEOTIDE SEQUENCE [LARGE SCALE GENOMIC DNA]</scope>
    <source>
        <strain evidence="3 4">K6013</strain>
    </source>
</reference>
<evidence type="ECO:0000256" key="1">
    <source>
        <dbReference type="ARBA" id="ARBA00022676"/>
    </source>
</evidence>
<dbReference type="Proteomes" id="UP000187408">
    <property type="component" value="Unassembled WGS sequence"/>
</dbReference>
<dbReference type="Gene3D" id="3.40.50.2000">
    <property type="entry name" value="Glycogen Phosphorylase B"/>
    <property type="match status" value="2"/>
</dbReference>
<dbReference type="AlphaFoldDB" id="A0A1R1MMF5"/>
<accession>A0A1R1MMF5</accession>